<evidence type="ECO:0000313" key="2">
    <source>
        <dbReference type="Proteomes" id="UP000324222"/>
    </source>
</evidence>
<reference evidence="1 2" key="1">
    <citation type="submission" date="2019-05" db="EMBL/GenBank/DDBJ databases">
        <title>Another draft genome of Portunus trituberculatus and its Hox gene families provides insights of decapod evolution.</title>
        <authorList>
            <person name="Jeong J.-H."/>
            <person name="Song I."/>
            <person name="Kim S."/>
            <person name="Choi T."/>
            <person name="Kim D."/>
            <person name="Ryu S."/>
            <person name="Kim W."/>
        </authorList>
    </citation>
    <scope>NUCLEOTIDE SEQUENCE [LARGE SCALE GENOMIC DNA]</scope>
    <source>
        <tissue evidence="1">Muscle</tissue>
    </source>
</reference>
<proteinExistence type="predicted"/>
<comment type="caution">
    <text evidence="1">The sequence shown here is derived from an EMBL/GenBank/DDBJ whole genome shotgun (WGS) entry which is preliminary data.</text>
</comment>
<sequence>MLDEIIRFWLRVLPLRKIFASLHGNETRREECCSEYVRSLRTCCVFYMDSPASFSPTNPRKAGEGKYCGPHGMRRLIVIAALESDGM</sequence>
<dbReference type="AlphaFoldDB" id="A0A5B7GRM1"/>
<keyword evidence="2" id="KW-1185">Reference proteome</keyword>
<organism evidence="1 2">
    <name type="scientific">Portunus trituberculatus</name>
    <name type="common">Swimming crab</name>
    <name type="synonym">Neptunus trituberculatus</name>
    <dbReference type="NCBI Taxonomy" id="210409"/>
    <lineage>
        <taxon>Eukaryota</taxon>
        <taxon>Metazoa</taxon>
        <taxon>Ecdysozoa</taxon>
        <taxon>Arthropoda</taxon>
        <taxon>Crustacea</taxon>
        <taxon>Multicrustacea</taxon>
        <taxon>Malacostraca</taxon>
        <taxon>Eumalacostraca</taxon>
        <taxon>Eucarida</taxon>
        <taxon>Decapoda</taxon>
        <taxon>Pleocyemata</taxon>
        <taxon>Brachyura</taxon>
        <taxon>Eubrachyura</taxon>
        <taxon>Portunoidea</taxon>
        <taxon>Portunidae</taxon>
        <taxon>Portuninae</taxon>
        <taxon>Portunus</taxon>
    </lineage>
</organism>
<gene>
    <name evidence="1" type="ORF">E2C01_054298</name>
</gene>
<evidence type="ECO:0000313" key="1">
    <source>
        <dbReference type="EMBL" id="MPC60259.1"/>
    </source>
</evidence>
<dbReference type="EMBL" id="VSRR010017334">
    <property type="protein sequence ID" value="MPC60259.1"/>
    <property type="molecule type" value="Genomic_DNA"/>
</dbReference>
<name>A0A5B7GRM1_PORTR</name>
<accession>A0A5B7GRM1</accession>
<protein>
    <submittedName>
        <fullName evidence="1">Uncharacterized protein</fullName>
    </submittedName>
</protein>
<dbReference type="Proteomes" id="UP000324222">
    <property type="component" value="Unassembled WGS sequence"/>
</dbReference>